<organism evidence="10 11">
    <name type="scientific">Acinetobacter populi</name>
    <dbReference type="NCBI Taxonomy" id="1582270"/>
    <lineage>
        <taxon>Bacteria</taxon>
        <taxon>Pseudomonadati</taxon>
        <taxon>Pseudomonadota</taxon>
        <taxon>Gammaproteobacteria</taxon>
        <taxon>Moraxellales</taxon>
        <taxon>Moraxellaceae</taxon>
        <taxon>Acinetobacter</taxon>
    </lineage>
</organism>
<keyword evidence="7" id="KW-1278">Translocase</keyword>
<evidence type="ECO:0000313" key="10">
    <source>
        <dbReference type="EMBL" id="OUY06738.1"/>
    </source>
</evidence>
<name>A0A1Z9YX16_9GAMM</name>
<evidence type="ECO:0000256" key="5">
    <source>
        <dbReference type="ARBA" id="ARBA00022741"/>
    </source>
</evidence>
<keyword evidence="6 10" id="KW-0067">ATP-binding</keyword>
<dbReference type="Gene3D" id="3.40.50.300">
    <property type="entry name" value="P-loop containing nucleotide triphosphate hydrolases"/>
    <property type="match status" value="1"/>
</dbReference>
<dbReference type="AlphaFoldDB" id="A0A1Z9YX16"/>
<keyword evidence="5" id="KW-0547">Nucleotide-binding</keyword>
<gene>
    <name evidence="10" type="primary">tauB</name>
    <name evidence="10" type="ORF">CAP51_12495</name>
</gene>
<accession>A0A1Z9YX16</accession>
<keyword evidence="3" id="KW-1003">Cell membrane</keyword>
<evidence type="ECO:0000256" key="6">
    <source>
        <dbReference type="ARBA" id="ARBA00022840"/>
    </source>
</evidence>
<evidence type="ECO:0000256" key="3">
    <source>
        <dbReference type="ARBA" id="ARBA00022475"/>
    </source>
</evidence>
<dbReference type="InterPro" id="IPR027417">
    <property type="entry name" value="P-loop_NTPase"/>
</dbReference>
<evidence type="ECO:0000256" key="7">
    <source>
        <dbReference type="ARBA" id="ARBA00022967"/>
    </source>
</evidence>
<dbReference type="CDD" id="cd03293">
    <property type="entry name" value="ABC_NrtD_SsuB_transporters"/>
    <property type="match status" value="1"/>
</dbReference>
<keyword evidence="11" id="KW-1185">Reference proteome</keyword>
<dbReference type="PROSITE" id="PS00211">
    <property type="entry name" value="ABC_TRANSPORTER_1"/>
    <property type="match status" value="1"/>
</dbReference>
<evidence type="ECO:0000256" key="2">
    <source>
        <dbReference type="ARBA" id="ARBA00022448"/>
    </source>
</evidence>
<evidence type="ECO:0000259" key="9">
    <source>
        <dbReference type="PROSITE" id="PS50893"/>
    </source>
</evidence>
<feature type="domain" description="ABC transporter" evidence="9">
    <location>
        <begin position="4"/>
        <end position="233"/>
    </location>
</feature>
<keyword evidence="2" id="KW-0813">Transport</keyword>
<dbReference type="SMART" id="SM00382">
    <property type="entry name" value="AAA"/>
    <property type="match status" value="1"/>
</dbReference>
<dbReference type="PROSITE" id="PS50893">
    <property type="entry name" value="ABC_TRANSPORTER_2"/>
    <property type="match status" value="1"/>
</dbReference>
<dbReference type="Pfam" id="PF00005">
    <property type="entry name" value="ABC_tran"/>
    <property type="match status" value="1"/>
</dbReference>
<dbReference type="PANTHER" id="PTHR42788:SF18">
    <property type="entry name" value="TAURINE IMPORT ATP-BINDING PROTEIN TAUB"/>
    <property type="match status" value="1"/>
</dbReference>
<dbReference type="InterPro" id="IPR003439">
    <property type="entry name" value="ABC_transporter-like_ATP-bd"/>
</dbReference>
<dbReference type="Proteomes" id="UP000196536">
    <property type="component" value="Unassembled WGS sequence"/>
</dbReference>
<evidence type="ECO:0000256" key="8">
    <source>
        <dbReference type="ARBA" id="ARBA00023136"/>
    </source>
</evidence>
<comment type="caution">
    <text evidence="10">The sequence shown here is derived from an EMBL/GenBank/DDBJ whole genome shotgun (WGS) entry which is preliminary data.</text>
</comment>
<comment type="similarity">
    <text evidence="1">Belongs to the ABC transporter superfamily.</text>
</comment>
<proteinExistence type="inferred from homology"/>
<evidence type="ECO:0000256" key="4">
    <source>
        <dbReference type="ARBA" id="ARBA00022519"/>
    </source>
</evidence>
<dbReference type="GO" id="GO:0005524">
    <property type="term" value="F:ATP binding"/>
    <property type="evidence" value="ECO:0007669"/>
    <property type="project" value="UniProtKB-KW"/>
</dbReference>
<dbReference type="PANTHER" id="PTHR42788">
    <property type="entry name" value="TAURINE IMPORT ATP-BINDING PROTEIN-RELATED"/>
    <property type="match status" value="1"/>
</dbReference>
<evidence type="ECO:0000256" key="1">
    <source>
        <dbReference type="ARBA" id="ARBA00005417"/>
    </source>
</evidence>
<dbReference type="EMBL" id="NEXX01000004">
    <property type="protein sequence ID" value="OUY06738.1"/>
    <property type="molecule type" value="Genomic_DNA"/>
</dbReference>
<dbReference type="GO" id="GO:0016887">
    <property type="term" value="F:ATP hydrolysis activity"/>
    <property type="evidence" value="ECO:0007669"/>
    <property type="project" value="InterPro"/>
</dbReference>
<dbReference type="InterPro" id="IPR050166">
    <property type="entry name" value="ABC_transporter_ATP-bind"/>
</dbReference>
<sequence length="269" mass="29943">MSILTAQNISLSFAADKPPVLEDINLTLKEASLTVILGESGCGKTTLLNILAGFQQPDAGVVKVDDQVVQGPSASRAVVFQDHALLPWLNVEQNIGFALQLKRLKEKEIKPVVDKILQTVSLSHVAKANIWELSGGMKQRVGIARALVSHAPFILLDEPFAALDAFTRENMQQLVLDLWIEQQKSFFLITHDIEEGLLLSNQLILMTARPGKIVQTLNLDFANRYKDGEPIRSIKSDPQFIQLREELFEQLREQQAEQQLFASSSEAFA</sequence>
<dbReference type="InterPro" id="IPR017871">
    <property type="entry name" value="ABC_transporter-like_CS"/>
</dbReference>
<dbReference type="InterPro" id="IPR003593">
    <property type="entry name" value="AAA+_ATPase"/>
</dbReference>
<keyword evidence="4" id="KW-0997">Cell inner membrane</keyword>
<dbReference type="RefSeq" id="WP_087621093.1">
    <property type="nucleotide sequence ID" value="NZ_NEXX01000004.1"/>
</dbReference>
<reference evidence="10 11" key="1">
    <citation type="submission" date="2017-05" db="EMBL/GenBank/DDBJ databases">
        <title>Acinetobacter populi ANC 5415 (= PBJ7), whole genome shotgun sequencing project.</title>
        <authorList>
            <person name="Nemec A."/>
            <person name="Radolfova-Krizova L."/>
        </authorList>
    </citation>
    <scope>NUCLEOTIDE SEQUENCE [LARGE SCALE GENOMIC DNA]</scope>
    <source>
        <strain evidence="10 11">PBJ7</strain>
    </source>
</reference>
<keyword evidence="8" id="KW-0472">Membrane</keyword>
<evidence type="ECO:0000313" key="11">
    <source>
        <dbReference type="Proteomes" id="UP000196536"/>
    </source>
</evidence>
<protein>
    <submittedName>
        <fullName evidence="10">Taurine transporter ATP-binding subunit</fullName>
    </submittedName>
</protein>
<dbReference type="OrthoDB" id="9802264at2"/>
<dbReference type="SUPFAM" id="SSF52540">
    <property type="entry name" value="P-loop containing nucleoside triphosphate hydrolases"/>
    <property type="match status" value="1"/>
</dbReference>